<reference evidence="2" key="1">
    <citation type="journal article" date="2017" name="Parasit. Vectors">
        <title>Sialotranscriptomics of Rhipicephalus zambeziensis reveals intricate expression profiles of secretory proteins and suggests tight temporal transcriptional regulation during blood-feeding.</title>
        <authorList>
            <person name="de Castro M.H."/>
            <person name="de Klerk D."/>
            <person name="Pienaar R."/>
            <person name="Rees D.J.G."/>
            <person name="Mans B.J."/>
        </authorList>
    </citation>
    <scope>NUCLEOTIDE SEQUENCE</scope>
    <source>
        <tissue evidence="2">Salivary glands</tissue>
    </source>
</reference>
<evidence type="ECO:0000256" key="1">
    <source>
        <dbReference type="SAM" id="SignalP"/>
    </source>
</evidence>
<organism evidence="2">
    <name type="scientific">Rhipicephalus zambeziensis</name>
    <dbReference type="NCBI Taxonomy" id="60191"/>
    <lineage>
        <taxon>Eukaryota</taxon>
        <taxon>Metazoa</taxon>
        <taxon>Ecdysozoa</taxon>
        <taxon>Arthropoda</taxon>
        <taxon>Chelicerata</taxon>
        <taxon>Arachnida</taxon>
        <taxon>Acari</taxon>
        <taxon>Parasitiformes</taxon>
        <taxon>Ixodida</taxon>
        <taxon>Ixodoidea</taxon>
        <taxon>Ixodidae</taxon>
        <taxon>Rhipicephalinae</taxon>
        <taxon>Rhipicephalus</taxon>
        <taxon>Rhipicephalus</taxon>
    </lineage>
</organism>
<proteinExistence type="predicted"/>
<keyword evidence="1" id="KW-0732">Signal</keyword>
<accession>A0A224YBW9</accession>
<protein>
    <recommendedName>
        <fullName evidence="3">Tick transposon</fullName>
    </recommendedName>
</protein>
<evidence type="ECO:0008006" key="3">
    <source>
        <dbReference type="Google" id="ProtNLM"/>
    </source>
</evidence>
<name>A0A224YBW9_9ACAR</name>
<feature type="chain" id="PRO_5012058807" description="Tick transposon" evidence="1">
    <location>
        <begin position="29"/>
        <end position="102"/>
    </location>
</feature>
<dbReference type="AlphaFoldDB" id="A0A224YBW9"/>
<sequence>MLHHQQVTFVVADLFLLEACFTAKLCMARRNQNSSFLCARKLLAHMFCGNGQATPLAAAPLKVKPSAGKRRYVPPKLGKYCYLLLDWTTKYEEVSMRVANSN</sequence>
<dbReference type="EMBL" id="GFPF01002033">
    <property type="protein sequence ID" value="MAA13179.1"/>
    <property type="molecule type" value="Transcribed_RNA"/>
</dbReference>
<feature type="signal peptide" evidence="1">
    <location>
        <begin position="1"/>
        <end position="28"/>
    </location>
</feature>
<evidence type="ECO:0000313" key="2">
    <source>
        <dbReference type="EMBL" id="MAA13179.1"/>
    </source>
</evidence>